<reference evidence="6 7" key="1">
    <citation type="submission" date="2020-05" db="EMBL/GenBank/DDBJ databases">
        <title>Ramlibacter rhizophilus sp. nov., isolated from rhizosphere soil of national flower Mugunghwa from South Korea.</title>
        <authorList>
            <person name="Zheng-Fei Y."/>
            <person name="Huan T."/>
        </authorList>
    </citation>
    <scope>NUCLEOTIDE SEQUENCE [LARGE SCALE GENOMIC DNA]</scope>
    <source>
        <strain evidence="6 7">H242</strain>
    </source>
</reference>
<feature type="transmembrane region" description="Helical" evidence="5">
    <location>
        <begin position="31"/>
        <end position="51"/>
    </location>
</feature>
<dbReference type="PANTHER" id="PTHR36926">
    <property type="entry name" value="COLICIN V PRODUCTION PROTEIN"/>
    <property type="match status" value="1"/>
</dbReference>
<evidence type="ECO:0000256" key="1">
    <source>
        <dbReference type="ARBA" id="ARBA00004141"/>
    </source>
</evidence>
<dbReference type="Pfam" id="PF02674">
    <property type="entry name" value="Colicin_V"/>
    <property type="match status" value="1"/>
</dbReference>
<feature type="transmembrane region" description="Helical" evidence="5">
    <location>
        <begin position="6"/>
        <end position="24"/>
    </location>
</feature>
<sequence length="162" mass="17173">MASLDWVVVAVLLASMLLGLWRGLVSEVLSVLSWIAAFVLAQWFAPAAAAWLPMESMPEALRYAAGFLLVFIAALFAGGLLAWLTKKMIEAVGLRPVDRALGGLFGLVRGAVVVLVLAVVVHLTGMKNSAWWQESMAAGVATAALRGLKPVVPEQFGAYLPA</sequence>
<keyword evidence="4 5" id="KW-0472">Membrane</keyword>
<dbReference type="InterPro" id="IPR003825">
    <property type="entry name" value="Colicin-V_CvpA"/>
</dbReference>
<evidence type="ECO:0000313" key="7">
    <source>
        <dbReference type="Proteomes" id="UP000500826"/>
    </source>
</evidence>
<evidence type="ECO:0000256" key="4">
    <source>
        <dbReference type="ARBA" id="ARBA00023136"/>
    </source>
</evidence>
<organism evidence="6 7">
    <name type="scientific">Ramlibacter terrae</name>
    <dbReference type="NCBI Taxonomy" id="2732511"/>
    <lineage>
        <taxon>Bacteria</taxon>
        <taxon>Pseudomonadati</taxon>
        <taxon>Pseudomonadota</taxon>
        <taxon>Betaproteobacteria</taxon>
        <taxon>Burkholderiales</taxon>
        <taxon>Comamonadaceae</taxon>
        <taxon>Ramlibacter</taxon>
    </lineage>
</organism>
<gene>
    <name evidence="6" type="ORF">HK414_08200</name>
</gene>
<protein>
    <submittedName>
        <fullName evidence="6">CvpA family protein</fullName>
    </submittedName>
</protein>
<feature type="transmembrane region" description="Helical" evidence="5">
    <location>
        <begin position="63"/>
        <end position="84"/>
    </location>
</feature>
<dbReference type="Proteomes" id="UP000500826">
    <property type="component" value="Chromosome"/>
</dbReference>
<keyword evidence="7" id="KW-1185">Reference proteome</keyword>
<comment type="subcellular location">
    <subcellularLocation>
        <location evidence="1">Membrane</location>
        <topology evidence="1">Multi-pass membrane protein</topology>
    </subcellularLocation>
</comment>
<evidence type="ECO:0000256" key="2">
    <source>
        <dbReference type="ARBA" id="ARBA00022692"/>
    </source>
</evidence>
<keyword evidence="3 5" id="KW-1133">Transmembrane helix</keyword>
<reference evidence="6 7" key="2">
    <citation type="submission" date="2020-05" db="EMBL/GenBank/DDBJ databases">
        <authorList>
            <person name="Khan S.A."/>
            <person name="Jeon C.O."/>
            <person name="Chun B.H."/>
        </authorList>
    </citation>
    <scope>NUCLEOTIDE SEQUENCE [LARGE SCALE GENOMIC DNA]</scope>
    <source>
        <strain evidence="6 7">H242</strain>
    </source>
</reference>
<proteinExistence type="predicted"/>
<dbReference type="EMBL" id="CP053418">
    <property type="protein sequence ID" value="QJW83949.1"/>
    <property type="molecule type" value="Genomic_DNA"/>
</dbReference>
<dbReference type="InterPro" id="IPR052719">
    <property type="entry name" value="CvpA-like"/>
</dbReference>
<evidence type="ECO:0000313" key="6">
    <source>
        <dbReference type="EMBL" id="QJW83949.1"/>
    </source>
</evidence>
<feature type="transmembrane region" description="Helical" evidence="5">
    <location>
        <begin position="104"/>
        <end position="125"/>
    </location>
</feature>
<accession>A0ABX6P1M0</accession>
<evidence type="ECO:0000256" key="3">
    <source>
        <dbReference type="ARBA" id="ARBA00022989"/>
    </source>
</evidence>
<keyword evidence="2 5" id="KW-0812">Transmembrane</keyword>
<evidence type="ECO:0000256" key="5">
    <source>
        <dbReference type="SAM" id="Phobius"/>
    </source>
</evidence>
<dbReference type="PANTHER" id="PTHR36926:SF1">
    <property type="entry name" value="COLICIN V PRODUCTION PROTEIN"/>
    <property type="match status" value="1"/>
</dbReference>
<name>A0ABX6P1M0_9BURK</name>